<dbReference type="EMBL" id="MU250569">
    <property type="protein sequence ID" value="KAG7440615.1"/>
    <property type="molecule type" value="Genomic_DNA"/>
</dbReference>
<gene>
    <name evidence="2" type="ORF">BT62DRAFT_1012548</name>
</gene>
<organism evidence="2 3">
    <name type="scientific">Guyanagaster necrorhizus</name>
    <dbReference type="NCBI Taxonomy" id="856835"/>
    <lineage>
        <taxon>Eukaryota</taxon>
        <taxon>Fungi</taxon>
        <taxon>Dikarya</taxon>
        <taxon>Basidiomycota</taxon>
        <taxon>Agaricomycotina</taxon>
        <taxon>Agaricomycetes</taxon>
        <taxon>Agaricomycetidae</taxon>
        <taxon>Agaricales</taxon>
        <taxon>Marasmiineae</taxon>
        <taxon>Physalacriaceae</taxon>
        <taxon>Guyanagaster</taxon>
    </lineage>
</organism>
<reference evidence="2" key="1">
    <citation type="submission" date="2020-11" db="EMBL/GenBank/DDBJ databases">
        <title>Adaptations for nitrogen fixation in a non-lichenized fungal sporocarp promotes dispersal by wood-feeding termites.</title>
        <authorList>
            <consortium name="DOE Joint Genome Institute"/>
            <person name="Koch R.A."/>
            <person name="Yoon G."/>
            <person name="Arayal U."/>
            <person name="Lail K."/>
            <person name="Amirebrahimi M."/>
            <person name="Labutti K."/>
            <person name="Lipzen A."/>
            <person name="Riley R."/>
            <person name="Barry K."/>
            <person name="Henrissat B."/>
            <person name="Grigoriev I.V."/>
            <person name="Herr J.R."/>
            <person name="Aime M.C."/>
        </authorList>
    </citation>
    <scope>NUCLEOTIDE SEQUENCE</scope>
    <source>
        <strain evidence="2">MCA 3950</strain>
    </source>
</reference>
<evidence type="ECO:0000313" key="2">
    <source>
        <dbReference type="EMBL" id="KAG7440615.1"/>
    </source>
</evidence>
<accession>A0A9P8AM84</accession>
<evidence type="ECO:0000256" key="1">
    <source>
        <dbReference type="SAM" id="MobiDB-lite"/>
    </source>
</evidence>
<feature type="compositionally biased region" description="Low complexity" evidence="1">
    <location>
        <begin position="75"/>
        <end position="84"/>
    </location>
</feature>
<dbReference type="AlphaFoldDB" id="A0A9P8AM84"/>
<feature type="compositionally biased region" description="Basic and acidic residues" evidence="1">
    <location>
        <begin position="44"/>
        <end position="53"/>
    </location>
</feature>
<protein>
    <submittedName>
        <fullName evidence="2">Uncharacterized protein</fullName>
    </submittedName>
</protein>
<evidence type="ECO:0000313" key="3">
    <source>
        <dbReference type="Proteomes" id="UP000812287"/>
    </source>
</evidence>
<comment type="caution">
    <text evidence="2">The sequence shown here is derived from an EMBL/GenBank/DDBJ whole genome shotgun (WGS) entry which is preliminary data.</text>
</comment>
<dbReference type="GeneID" id="66100230"/>
<dbReference type="Proteomes" id="UP000812287">
    <property type="component" value="Unassembled WGS sequence"/>
</dbReference>
<name>A0A9P8AM84_9AGAR</name>
<dbReference type="RefSeq" id="XP_043034115.1">
    <property type="nucleotide sequence ID" value="XM_043177943.1"/>
</dbReference>
<keyword evidence="3" id="KW-1185">Reference proteome</keyword>
<proteinExistence type="predicted"/>
<sequence>MGPPLQITTHHFCRSRVNVVAGRLGCGETDVELGKEEAPVCNDTAKRAGKGTDRVQGAFSYHQKSTRRPSRGRSGAKQASGPSSSAPPVPLCRETYEIRNIDRGGGGGGGTYGSMFSRGGGGDYAGGSLSHGEAQFQTSFARHTTWTHKIIGDLEYSSSGSSTYVRTASIIVNGRNIIPRSSSRVMRRSVMICAAHRPAAVVDPGKSKEELRPTRSVMRRQTWRCPGLADPEFSQHQRQTHTFARRRGQISDSKTHVYDQDQHRHRHGMCMHQIQVIHPTGVGKPSTYLGQTNCKRSCCTTPHYLRVVSTAYRFICVLHAEIKAPLRAEMDPDSGVPRRAGCCFLPFRYRQPEPLYVPSYNDESSVYTYPLSMPPRAPALFVI</sequence>
<feature type="region of interest" description="Disordered" evidence="1">
    <location>
        <begin position="44"/>
        <end position="91"/>
    </location>
</feature>